<comment type="subunit">
    <text evidence="3">Homotrimer.</text>
</comment>
<dbReference type="EMBL" id="CAESAQ020000076">
    <property type="protein sequence ID" value="CAB5502332.1"/>
    <property type="molecule type" value="Genomic_DNA"/>
</dbReference>
<evidence type="ECO:0000256" key="1">
    <source>
        <dbReference type="ARBA" id="ARBA00002219"/>
    </source>
</evidence>
<dbReference type="InterPro" id="IPR011460">
    <property type="entry name" value="Lcl_C"/>
</dbReference>
<dbReference type="InterPro" id="IPR008979">
    <property type="entry name" value="Galactose-bd-like_sf"/>
</dbReference>
<evidence type="ECO:0000313" key="10">
    <source>
        <dbReference type="EMBL" id="CAB5502332.1"/>
    </source>
</evidence>
<dbReference type="AlphaFoldDB" id="A0A8H8XC31"/>
<evidence type="ECO:0000256" key="3">
    <source>
        <dbReference type="ARBA" id="ARBA00011233"/>
    </source>
</evidence>
<dbReference type="GO" id="GO:0046872">
    <property type="term" value="F:metal ion binding"/>
    <property type="evidence" value="ECO:0007669"/>
    <property type="project" value="UniProtKB-KW"/>
</dbReference>
<organism evidence="10 11">
    <name type="scientific">Bathymodiolus thermophilus thioautotrophic gill symbiont</name>
    <dbReference type="NCBI Taxonomy" id="2360"/>
    <lineage>
        <taxon>Bacteria</taxon>
        <taxon>Pseudomonadati</taxon>
        <taxon>Pseudomonadota</taxon>
        <taxon>Gammaproteobacteria</taxon>
        <taxon>sulfur-oxidizing symbionts</taxon>
    </lineage>
</organism>
<evidence type="ECO:0000256" key="6">
    <source>
        <dbReference type="ARBA" id="ARBA00022837"/>
    </source>
</evidence>
<feature type="domain" description="Fucolectin tachylectin-4 pentraxin-1" evidence="9">
    <location>
        <begin position="33"/>
        <end position="175"/>
    </location>
</feature>
<dbReference type="PANTHER" id="PTHR45713:SF6">
    <property type="entry name" value="F5_8 TYPE C DOMAIN-CONTAINING PROTEIN"/>
    <property type="match status" value="1"/>
</dbReference>
<comment type="caution">
    <text evidence="10">The sequence shown here is derived from an EMBL/GenBank/DDBJ whole genome shotgun (WGS) entry which is preliminary data.</text>
</comment>
<evidence type="ECO:0000313" key="11">
    <source>
        <dbReference type="Proteomes" id="UP000643672"/>
    </source>
</evidence>
<accession>A0A8H8XC31</accession>
<name>A0A8H8XC31_9GAMM</name>
<dbReference type="GO" id="GO:0042806">
    <property type="term" value="F:fucose binding"/>
    <property type="evidence" value="ECO:0007669"/>
    <property type="project" value="UniProtKB-ARBA"/>
</dbReference>
<sequence>MNLIVINKNLSRILLLTASLITTTVHANSNLTYSNLAYGEYATQSSNGYPFAYFAKNAVNGNTAGSWKTNGITHTKKEKGAWWMVDLGSQQVINQINIFNRTACCMERINNYRVSISSKRNFNEHTYQQDFHTVPHPKKTIKLGEKGKIGRYVKIQLLNKNFLSLSEVQVLGPFKPKAVAGNGQIKVSWNTFSPAKSYNIYYAQQSFKSLDGHIVNYSTLKDGTFIPNAKVQKCSNSPKCKNGNNYDYTIKGLSNNVQYYVVVTPVDSRGVEGHVSKQVKVTPRAGLGVLNDTGITFGGYEPDLTKKNRGKKGNDIDCTSNIKSKQDCHQGRDATHNNDSDGHAGFSFTKISNTGAPLAATATNWSCVKDEVTGLVWERKIPKVFDLHNEWNLYYWHNTDEENYGGKANTMFCHESSAKKVLDMFGLPGLLEVKGVCKKSTQSFVNKINKIGLCGKKDWRLPTIEELRSIVDYSSSPSIDQTYFPRTPASFFWSSSPDVGQSPSLGKFTSNPWGISFSDGHGMRRDANKGGKIRLVRFGE</sequence>
<keyword evidence="7" id="KW-1015">Disulfide bond</keyword>
<evidence type="ECO:0000256" key="5">
    <source>
        <dbReference type="ARBA" id="ARBA00022734"/>
    </source>
</evidence>
<dbReference type="SUPFAM" id="SSF49265">
    <property type="entry name" value="Fibronectin type III"/>
    <property type="match status" value="1"/>
</dbReference>
<keyword evidence="5" id="KW-0430">Lectin</keyword>
<dbReference type="SUPFAM" id="SSF49785">
    <property type="entry name" value="Galactose-binding domain-like"/>
    <property type="match status" value="1"/>
</dbReference>
<dbReference type="Pfam" id="PF07603">
    <property type="entry name" value="Lcl_C"/>
    <property type="match status" value="1"/>
</dbReference>
<dbReference type="Pfam" id="PF22633">
    <property type="entry name" value="F5_F8_type_C_2"/>
    <property type="match status" value="1"/>
</dbReference>
<feature type="signal peptide" evidence="8">
    <location>
        <begin position="1"/>
        <end position="27"/>
    </location>
</feature>
<evidence type="ECO:0000256" key="4">
    <source>
        <dbReference type="ARBA" id="ARBA00022723"/>
    </source>
</evidence>
<comment type="function">
    <text evidence="1">Acts as a defensive agent. Recognizes blood group fucosylated oligosaccharides including A, B, H and Lewis B-type antigens. Does not recognize Lewis A antigen and has low affinity for monovalent haptens.</text>
</comment>
<dbReference type="InterPro" id="IPR051941">
    <property type="entry name" value="BG_Antigen-Binding_Lectin"/>
</dbReference>
<reference evidence="10 11" key="1">
    <citation type="submission" date="2020-05" db="EMBL/GenBank/DDBJ databases">
        <authorList>
            <person name="Petersen J."/>
            <person name="Sayavedra L."/>
        </authorList>
    </citation>
    <scope>NUCLEOTIDE SEQUENCE [LARGE SCALE GENOMIC DNA]</scope>
    <source>
        <strain evidence="10">B thermophilus SOXS</strain>
    </source>
</reference>
<comment type="similarity">
    <text evidence="2">Belongs to the fucolectin family.</text>
</comment>
<keyword evidence="11" id="KW-1185">Reference proteome</keyword>
<dbReference type="PANTHER" id="PTHR45713">
    <property type="entry name" value="FTP DOMAIN-CONTAINING PROTEIN"/>
    <property type="match status" value="1"/>
</dbReference>
<evidence type="ECO:0000256" key="7">
    <source>
        <dbReference type="ARBA" id="ARBA00023157"/>
    </source>
</evidence>
<gene>
    <name evidence="10" type="ORF">THERMOS_1579</name>
</gene>
<dbReference type="GO" id="GO:0010185">
    <property type="term" value="P:regulation of cellular defense response"/>
    <property type="evidence" value="ECO:0007669"/>
    <property type="project" value="UniProtKB-ARBA"/>
</dbReference>
<evidence type="ECO:0000259" key="9">
    <source>
        <dbReference type="SMART" id="SM00607"/>
    </source>
</evidence>
<evidence type="ECO:0000256" key="8">
    <source>
        <dbReference type="SAM" id="SignalP"/>
    </source>
</evidence>
<dbReference type="RefSeq" id="WP_202763220.1">
    <property type="nucleotide sequence ID" value="NZ_CAESAQ020000076.1"/>
</dbReference>
<dbReference type="Proteomes" id="UP000643672">
    <property type="component" value="Unassembled WGS sequence"/>
</dbReference>
<feature type="chain" id="PRO_5034471357" description="Fucolectin tachylectin-4 pentraxin-1 domain-containing protein" evidence="8">
    <location>
        <begin position="28"/>
        <end position="540"/>
    </location>
</feature>
<protein>
    <recommendedName>
        <fullName evidence="9">Fucolectin tachylectin-4 pentraxin-1 domain-containing protein</fullName>
    </recommendedName>
</protein>
<keyword evidence="6" id="KW-0106">Calcium</keyword>
<keyword evidence="8" id="KW-0732">Signal</keyword>
<dbReference type="InterPro" id="IPR006585">
    <property type="entry name" value="FTP1"/>
</dbReference>
<dbReference type="SMART" id="SM00607">
    <property type="entry name" value="FTP"/>
    <property type="match status" value="1"/>
</dbReference>
<dbReference type="InterPro" id="IPR036116">
    <property type="entry name" value="FN3_sf"/>
</dbReference>
<keyword evidence="4" id="KW-0479">Metal-binding</keyword>
<dbReference type="InterPro" id="IPR013783">
    <property type="entry name" value="Ig-like_fold"/>
</dbReference>
<evidence type="ECO:0000256" key="2">
    <source>
        <dbReference type="ARBA" id="ARBA00010147"/>
    </source>
</evidence>
<dbReference type="Gene3D" id="2.60.40.10">
    <property type="entry name" value="Immunoglobulins"/>
    <property type="match status" value="1"/>
</dbReference>
<proteinExistence type="inferred from homology"/>
<dbReference type="Gene3D" id="2.60.120.260">
    <property type="entry name" value="Galactose-binding domain-like"/>
    <property type="match status" value="1"/>
</dbReference>